<dbReference type="SUPFAM" id="SSF54695">
    <property type="entry name" value="POZ domain"/>
    <property type="match status" value="1"/>
</dbReference>
<gene>
    <name evidence="2" type="ORF">RirG_199710</name>
</gene>
<comment type="caution">
    <text evidence="2">The sequence shown here is derived from an EMBL/GenBank/DDBJ whole genome shotgun (WGS) entry which is preliminary data.</text>
</comment>
<proteinExistence type="predicted"/>
<dbReference type="SMART" id="SM00225">
    <property type="entry name" value="BTB"/>
    <property type="match status" value="1"/>
</dbReference>
<reference evidence="2 3" key="1">
    <citation type="submission" date="2014-02" db="EMBL/GenBank/DDBJ databases">
        <title>Single nucleus genome sequencing reveals high similarity among nuclei of an endomycorrhizal fungus.</title>
        <authorList>
            <person name="Lin K."/>
            <person name="Geurts R."/>
            <person name="Zhang Z."/>
            <person name="Limpens E."/>
            <person name="Saunders D.G."/>
            <person name="Mu D."/>
            <person name="Pang E."/>
            <person name="Cao H."/>
            <person name="Cha H."/>
            <person name="Lin T."/>
            <person name="Zhou Q."/>
            <person name="Shang Y."/>
            <person name="Li Y."/>
            <person name="Ivanov S."/>
            <person name="Sharma T."/>
            <person name="Velzen R.V."/>
            <person name="Ruijter N.D."/>
            <person name="Aanen D.K."/>
            <person name="Win J."/>
            <person name="Kamoun S."/>
            <person name="Bisseling T."/>
            <person name="Huang S."/>
        </authorList>
    </citation>
    <scope>NUCLEOTIDE SEQUENCE [LARGE SCALE GENOMIC DNA]</scope>
    <source>
        <strain evidence="3">DAOM197198w</strain>
    </source>
</reference>
<dbReference type="PANTHER" id="PTHR14499">
    <property type="entry name" value="POTASSIUM CHANNEL TETRAMERIZATION DOMAIN-CONTAINING"/>
    <property type="match status" value="1"/>
</dbReference>
<dbReference type="Pfam" id="PF02214">
    <property type="entry name" value="BTB_2"/>
    <property type="match status" value="1"/>
</dbReference>
<dbReference type="PANTHER" id="PTHR14499:SF136">
    <property type="entry name" value="GH08630P"/>
    <property type="match status" value="1"/>
</dbReference>
<dbReference type="AlphaFoldDB" id="A0A015LUD0"/>
<dbReference type="GO" id="GO:0051260">
    <property type="term" value="P:protein homooligomerization"/>
    <property type="evidence" value="ECO:0007669"/>
    <property type="project" value="InterPro"/>
</dbReference>
<accession>A0A015LUD0</accession>
<dbReference type="InterPro" id="IPR000210">
    <property type="entry name" value="BTB/POZ_dom"/>
</dbReference>
<keyword evidence="3" id="KW-1185">Reference proteome</keyword>
<dbReference type="EMBL" id="JEMT01026967">
    <property type="protein sequence ID" value="EXX58258.1"/>
    <property type="molecule type" value="Genomic_DNA"/>
</dbReference>
<dbReference type="InterPro" id="IPR011333">
    <property type="entry name" value="SKP1/BTB/POZ_sf"/>
</dbReference>
<sequence length="234" mass="27483">MTEETIILNVGGVKYETFRSTLTAYPNTMLGTMFSERNKMTLKSDDNKTYFIDRNGYAFYYIMEFYRTGKILWPGEIKNQENMMKLVTIQQLEIEIEYFQIPFDDTFLFLVHKSAANVIDKIILSLIQMIKIHLENFGDVISMLIKESSIEFSQDQNQPKLELLIPASHSALLHKFLKHNDKSIGNYLESKFSHINLVWSCTTYTIFKNSFAFLVRISFELNFNRILDYSIIRN</sequence>
<dbReference type="STRING" id="1432141.A0A015LUD0"/>
<dbReference type="HOGENOM" id="CLU_063742_2_0_1"/>
<evidence type="ECO:0000313" key="2">
    <source>
        <dbReference type="EMBL" id="EXX58258.1"/>
    </source>
</evidence>
<feature type="domain" description="BTB" evidence="1">
    <location>
        <begin position="4"/>
        <end position="114"/>
    </location>
</feature>
<dbReference type="Proteomes" id="UP000022910">
    <property type="component" value="Unassembled WGS sequence"/>
</dbReference>
<organism evidence="2 3">
    <name type="scientific">Rhizophagus irregularis (strain DAOM 197198w)</name>
    <name type="common">Glomus intraradices</name>
    <dbReference type="NCBI Taxonomy" id="1432141"/>
    <lineage>
        <taxon>Eukaryota</taxon>
        <taxon>Fungi</taxon>
        <taxon>Fungi incertae sedis</taxon>
        <taxon>Mucoromycota</taxon>
        <taxon>Glomeromycotina</taxon>
        <taxon>Glomeromycetes</taxon>
        <taxon>Glomerales</taxon>
        <taxon>Glomeraceae</taxon>
        <taxon>Rhizophagus</taxon>
    </lineage>
</organism>
<evidence type="ECO:0000259" key="1">
    <source>
        <dbReference type="SMART" id="SM00225"/>
    </source>
</evidence>
<dbReference type="OrthoDB" id="10025005at2759"/>
<dbReference type="Gene3D" id="3.30.710.10">
    <property type="entry name" value="Potassium Channel Kv1.1, Chain A"/>
    <property type="match status" value="1"/>
</dbReference>
<protein>
    <recommendedName>
        <fullName evidence="1">BTB domain-containing protein</fullName>
    </recommendedName>
</protein>
<evidence type="ECO:0000313" key="3">
    <source>
        <dbReference type="Proteomes" id="UP000022910"/>
    </source>
</evidence>
<name>A0A015LUD0_RHIIW</name>
<dbReference type="InterPro" id="IPR003131">
    <property type="entry name" value="T1-type_BTB"/>
</dbReference>